<dbReference type="InterPro" id="IPR016040">
    <property type="entry name" value="NAD(P)-bd_dom"/>
</dbReference>
<reference evidence="2 3" key="2">
    <citation type="submission" date="2024-02" db="EMBL/GenBank/DDBJ databases">
        <title>The Genome Sequence of Enterococcus diestrammenae JM9A.</title>
        <authorList>
            <person name="Earl A."/>
            <person name="Manson A."/>
            <person name="Gilmore M."/>
            <person name="Sanders J."/>
            <person name="Shea T."/>
            <person name="Howe W."/>
            <person name="Livny J."/>
            <person name="Cuomo C."/>
            <person name="Neafsey D."/>
            <person name="Birren B."/>
        </authorList>
    </citation>
    <scope>NUCLEOTIDE SEQUENCE [LARGE SCALE GENOMIC DNA]</scope>
    <source>
        <strain evidence="2 3">JM9A</strain>
    </source>
</reference>
<name>A0ABV0F439_9ENTE</name>
<dbReference type="Gene3D" id="3.40.50.720">
    <property type="entry name" value="NAD(P)-binding Rossmann-like Domain"/>
    <property type="match status" value="1"/>
</dbReference>
<organism evidence="2 3">
    <name type="scientific">Enterococcus diestrammenae</name>
    <dbReference type="NCBI Taxonomy" id="1155073"/>
    <lineage>
        <taxon>Bacteria</taxon>
        <taxon>Bacillati</taxon>
        <taxon>Bacillota</taxon>
        <taxon>Bacilli</taxon>
        <taxon>Lactobacillales</taxon>
        <taxon>Enterococcaceae</taxon>
        <taxon>Enterococcus</taxon>
    </lineage>
</organism>
<reference evidence="3" key="1">
    <citation type="submission" date="2016-06" db="EMBL/GenBank/DDBJ databases">
        <title>Four novel species of enterococci isolated from chicken manure.</title>
        <authorList>
            <person name="Van Tyne D."/>
        </authorList>
    </citation>
    <scope>NUCLEOTIDE SEQUENCE [LARGE SCALE GENOMIC DNA]</scope>
    <source>
        <strain evidence="3">JM9A</strain>
    </source>
</reference>
<dbReference type="PANTHER" id="PTHR43355">
    <property type="entry name" value="FLAVIN REDUCTASE (NADPH)"/>
    <property type="match status" value="1"/>
</dbReference>
<evidence type="ECO:0000313" key="2">
    <source>
        <dbReference type="EMBL" id="MEO1782820.1"/>
    </source>
</evidence>
<dbReference type="SUPFAM" id="SSF51735">
    <property type="entry name" value="NAD(P)-binding Rossmann-fold domains"/>
    <property type="match status" value="1"/>
</dbReference>
<evidence type="ECO:0000313" key="3">
    <source>
        <dbReference type="Proteomes" id="UP001429357"/>
    </source>
</evidence>
<keyword evidence="3" id="KW-1185">Reference proteome</keyword>
<dbReference type="InterPro" id="IPR051606">
    <property type="entry name" value="Polyketide_Oxido-like"/>
</dbReference>
<dbReference type="Proteomes" id="UP001429357">
    <property type="component" value="Unassembled WGS sequence"/>
</dbReference>
<accession>A0ABV0F439</accession>
<proteinExistence type="predicted"/>
<sequence length="208" mass="22627">MKIAIIGATGHAGSLLVQEGLKRGQDITAIMRNASKLTVDVPYIDKDLFALTKEDLLPFDVVIDAFRAPAGKEDLHETSLAHLITILSGTKVRLLVVGGSSSLFIDDQGTRMIDQAPTDAPYYPTAYHMYQAFRELPTTTQLRWTYLSPAAFFNPDGAATGEYRFTGDHLGTDAAGNSEISMADYAVAMLDIAEQDLYENQHVGVVGK</sequence>
<dbReference type="RefSeq" id="WP_161869858.1">
    <property type="nucleotide sequence ID" value="NZ_MAEI02000001.1"/>
</dbReference>
<dbReference type="InterPro" id="IPR036291">
    <property type="entry name" value="NAD(P)-bd_dom_sf"/>
</dbReference>
<gene>
    <name evidence="2" type="ORF">BAU18_002435</name>
</gene>
<comment type="caution">
    <text evidence="2">The sequence shown here is derived from an EMBL/GenBank/DDBJ whole genome shotgun (WGS) entry which is preliminary data.</text>
</comment>
<dbReference type="Pfam" id="PF13460">
    <property type="entry name" value="NAD_binding_10"/>
    <property type="match status" value="1"/>
</dbReference>
<evidence type="ECO:0000259" key="1">
    <source>
        <dbReference type="Pfam" id="PF13460"/>
    </source>
</evidence>
<dbReference type="EMBL" id="MAEI02000001">
    <property type="protein sequence ID" value="MEO1782820.1"/>
    <property type="molecule type" value="Genomic_DNA"/>
</dbReference>
<protein>
    <recommendedName>
        <fullName evidence="1">NAD(P)-binding domain-containing protein</fullName>
    </recommendedName>
</protein>
<dbReference type="PANTHER" id="PTHR43355:SF2">
    <property type="entry name" value="FLAVIN REDUCTASE (NADPH)"/>
    <property type="match status" value="1"/>
</dbReference>
<feature type="domain" description="NAD(P)-binding" evidence="1">
    <location>
        <begin position="7"/>
        <end position="193"/>
    </location>
</feature>